<dbReference type="GO" id="GO:0032865">
    <property type="term" value="C:ERMES complex"/>
    <property type="evidence" value="ECO:0007669"/>
    <property type="project" value="UniProtKB-UniRule"/>
</dbReference>
<sequence length="629" mass="66226">MSLLPRLTFTQGVLLGQASMVILAVLFLKYVVFEDPEAAKREREEKRRVREEEGQGKKGKGRAGRSDGRTKPKAATPSSASPPSISAAALLSTLSYDLSTHGPESLDWLNVLLAQLISSYRSLASQHGAGGARGLMEEVLNRKVRGGAAGVEDGEGEETGGKVGMVGLDEIEVTEVDLGEGFPSLSDARVRPSGMGGEGVVRLVPSFRCYIRSQPPISSPRQRVELDVDYTDHVSLALSTRVVMNFPRPRFAVLPISLSLTLLRFSGTLTVELPPPPAPSSPSSPHDHAHPTLHLSLHPDFTLDLATSSLLGSRAKLQDVPKVEQLLVARIRAAIQDRVVWPGRVEVALPGLEHRHHHPHPHHHHAQAEEHDDEDEADDWQFIDRPHPLAFPSASYSDAGGALPPSFFSVSDLQHRNADSDSDDDGDASPLPSRRLLPSDPTIPELDESPAQPDLDVDFGRARPRGSGPGSDARSRSRSTTPETPSVDLDAPAGPAFALHPKVRRRRSSLRLSNLQKLDQALAGGGGGGPREGRGGAAAAGRASPTESLPGYFSTRATTTALNWGAGLSAPAPAPAPAGAGAGAAAGTAAGKRVTASGAVGGATPGARYPRHHQGVGIGVGVGLAGRSY</sequence>
<evidence type="ECO:0000256" key="6">
    <source>
        <dbReference type="ARBA" id="ARBA00023121"/>
    </source>
</evidence>
<dbReference type="OrthoDB" id="5599157at2759"/>
<reference evidence="12" key="1">
    <citation type="submission" date="2015-02" db="EMBL/GenBank/DDBJ databases">
        <authorList>
            <person name="Gon?alves P."/>
        </authorList>
    </citation>
    <scope>NUCLEOTIDE SEQUENCE [LARGE SCALE GENOMIC DNA]</scope>
</reference>
<feature type="compositionally biased region" description="Low complexity" evidence="9">
    <location>
        <begin position="73"/>
        <end position="84"/>
    </location>
</feature>
<comment type="similarity">
    <text evidence="8">Belongs to the MMM1 family.</text>
</comment>
<proteinExistence type="inferred from homology"/>
<accession>A0A0D6EFL8</accession>
<dbReference type="InterPro" id="IPR031468">
    <property type="entry name" value="SMP_LBD"/>
</dbReference>
<dbReference type="GO" id="GO:0008289">
    <property type="term" value="F:lipid binding"/>
    <property type="evidence" value="ECO:0007669"/>
    <property type="project" value="UniProtKB-KW"/>
</dbReference>
<dbReference type="CDD" id="cd21671">
    <property type="entry name" value="SMP_Mmm1"/>
    <property type="match status" value="1"/>
</dbReference>
<keyword evidence="3 8" id="KW-0256">Endoplasmic reticulum</keyword>
<dbReference type="PANTHER" id="PTHR13466">
    <property type="entry name" value="TEX2 PROTEIN-RELATED"/>
    <property type="match status" value="1"/>
</dbReference>
<name>A0A0D6EFL8_SPOSA</name>
<keyword evidence="4 8" id="KW-1133">Transmembrane helix</keyword>
<dbReference type="GO" id="GO:0045040">
    <property type="term" value="P:protein insertion into mitochondrial outer membrane"/>
    <property type="evidence" value="ECO:0007669"/>
    <property type="project" value="UniProtKB-UniRule"/>
</dbReference>
<evidence type="ECO:0000256" key="1">
    <source>
        <dbReference type="ARBA" id="ARBA00022448"/>
    </source>
</evidence>
<feature type="region of interest" description="Disordered" evidence="9">
    <location>
        <begin position="38"/>
        <end position="84"/>
    </location>
</feature>
<dbReference type="PANTHER" id="PTHR13466:SF0">
    <property type="entry name" value="SMP-LTD DOMAIN-CONTAINING PROTEIN"/>
    <property type="match status" value="1"/>
</dbReference>
<feature type="topological domain" description="Lumenal" evidence="8">
    <location>
        <begin position="1"/>
        <end position="12"/>
    </location>
</feature>
<dbReference type="Pfam" id="PF10296">
    <property type="entry name" value="MMM1"/>
    <property type="match status" value="2"/>
</dbReference>
<feature type="region of interest" description="Disordered" evidence="9">
    <location>
        <begin position="354"/>
        <end position="377"/>
    </location>
</feature>
<evidence type="ECO:0000256" key="4">
    <source>
        <dbReference type="ARBA" id="ARBA00022989"/>
    </source>
</evidence>
<comment type="subcellular location">
    <subcellularLocation>
        <location evidence="8">Endoplasmic reticulum membrane</location>
        <topology evidence="8">Single-pass type I membrane protein</topology>
    </subcellularLocation>
    <text evidence="8">The ERMES/MDM complex localizes to a few discrete foci (around 10 per single cell), that represent mitochondria-endoplasmic reticulum junctions. These foci are often found next to mtDNA nucleoids.</text>
</comment>
<feature type="domain" description="SMP-LTD" evidence="10">
    <location>
        <begin position="102"/>
        <end position="350"/>
    </location>
</feature>
<dbReference type="GO" id="GO:1990456">
    <property type="term" value="P:mitochondrion-endoplasmic reticulum membrane tethering"/>
    <property type="evidence" value="ECO:0007669"/>
    <property type="project" value="TreeGrafter"/>
</dbReference>
<feature type="region of interest" description="Disordered" evidence="9">
    <location>
        <begin position="414"/>
        <end position="551"/>
    </location>
</feature>
<keyword evidence="6" id="KW-0446">Lipid-binding</keyword>
<evidence type="ECO:0000313" key="11">
    <source>
        <dbReference type="EMBL" id="CEQ38593.1"/>
    </source>
</evidence>
<keyword evidence="5" id="KW-0445">Lipid transport</keyword>
<dbReference type="EMBL" id="CENE01000001">
    <property type="protein sequence ID" value="CEQ38593.1"/>
    <property type="molecule type" value="Genomic_DNA"/>
</dbReference>
<feature type="compositionally biased region" description="Basic residues" evidence="9">
    <location>
        <begin position="354"/>
        <end position="365"/>
    </location>
</feature>
<evidence type="ECO:0000256" key="9">
    <source>
        <dbReference type="SAM" id="MobiDB-lite"/>
    </source>
</evidence>
<feature type="compositionally biased region" description="Basic and acidic residues" evidence="9">
    <location>
        <begin position="38"/>
        <end position="56"/>
    </location>
</feature>
<dbReference type="HAMAP" id="MF_03103">
    <property type="entry name" value="Mmm1"/>
    <property type="match status" value="1"/>
</dbReference>
<dbReference type="PROSITE" id="PS51847">
    <property type="entry name" value="SMP"/>
    <property type="match status" value="1"/>
</dbReference>
<evidence type="ECO:0000256" key="8">
    <source>
        <dbReference type="HAMAP-Rule" id="MF_03103"/>
    </source>
</evidence>
<dbReference type="GO" id="GO:0005789">
    <property type="term" value="C:endoplasmic reticulum membrane"/>
    <property type="evidence" value="ECO:0007669"/>
    <property type="project" value="UniProtKB-SubCell"/>
</dbReference>
<feature type="compositionally biased region" description="Low complexity" evidence="9">
    <location>
        <begin position="577"/>
        <end position="591"/>
    </location>
</feature>
<organism evidence="11 12">
    <name type="scientific">Sporidiobolus salmonicolor</name>
    <name type="common">Yeast-like fungus</name>
    <name type="synonym">Sporobolomyces salmonicolor</name>
    <dbReference type="NCBI Taxonomy" id="5005"/>
    <lineage>
        <taxon>Eukaryota</taxon>
        <taxon>Fungi</taxon>
        <taxon>Dikarya</taxon>
        <taxon>Basidiomycota</taxon>
        <taxon>Pucciniomycotina</taxon>
        <taxon>Microbotryomycetes</taxon>
        <taxon>Sporidiobolales</taxon>
        <taxon>Sporidiobolaceae</taxon>
        <taxon>Sporobolomyces</taxon>
    </lineage>
</organism>
<evidence type="ECO:0000256" key="5">
    <source>
        <dbReference type="ARBA" id="ARBA00023055"/>
    </source>
</evidence>
<evidence type="ECO:0000256" key="7">
    <source>
        <dbReference type="ARBA" id="ARBA00023136"/>
    </source>
</evidence>
<feature type="topological domain" description="Cytoplasmic" evidence="8">
    <location>
        <begin position="34"/>
        <end position="629"/>
    </location>
</feature>
<comment type="subunit">
    <text evidence="8">Homodimer. Component of the ER-mitochondria encounter structure (ERMES) or MDM complex, composed of MMM1, MDM10, MDM12 and MDM34. A MMM1 homodimer associates with one molecule of MDM12 on each side in a pairwise head-to-tail manner, and the SMP-LTD domains of MMM1 and MDM12 generate a continuous hydrophobic tunnel for phospholipid trafficking.</text>
</comment>
<dbReference type="InterPro" id="IPR027537">
    <property type="entry name" value="Mmm1"/>
</dbReference>
<dbReference type="InterPro" id="IPR019411">
    <property type="entry name" value="MMM1_dom"/>
</dbReference>
<keyword evidence="12" id="KW-1185">Reference proteome</keyword>
<evidence type="ECO:0000259" key="10">
    <source>
        <dbReference type="PROSITE" id="PS51847"/>
    </source>
</evidence>
<evidence type="ECO:0000313" key="12">
    <source>
        <dbReference type="Proteomes" id="UP000243876"/>
    </source>
</evidence>
<dbReference type="Proteomes" id="UP000243876">
    <property type="component" value="Unassembled WGS sequence"/>
</dbReference>
<feature type="region of interest" description="Disordered" evidence="9">
    <location>
        <begin position="577"/>
        <end position="617"/>
    </location>
</feature>
<gene>
    <name evidence="11" type="primary">SPOSA6832_00035</name>
    <name evidence="8" type="synonym">MMM1</name>
</gene>
<feature type="compositionally biased region" description="Gly residues" evidence="9">
    <location>
        <begin position="523"/>
        <end position="538"/>
    </location>
</feature>
<evidence type="ECO:0000256" key="2">
    <source>
        <dbReference type="ARBA" id="ARBA00022692"/>
    </source>
</evidence>
<evidence type="ECO:0000256" key="3">
    <source>
        <dbReference type="ARBA" id="ARBA00022824"/>
    </source>
</evidence>
<feature type="compositionally biased region" description="Pro residues" evidence="9">
    <location>
        <begin position="273"/>
        <end position="282"/>
    </location>
</feature>
<keyword evidence="7 8" id="KW-0472">Membrane</keyword>
<protein>
    <recommendedName>
        <fullName evidence="8">Maintenance of mitochondrial morphology protein 1</fullName>
    </recommendedName>
</protein>
<dbReference type="AlphaFoldDB" id="A0A0D6EFL8"/>
<keyword evidence="2 8" id="KW-0812">Transmembrane</keyword>
<keyword evidence="1" id="KW-0813">Transport</keyword>
<feature type="compositionally biased region" description="Low complexity" evidence="9">
    <location>
        <begin position="428"/>
        <end position="439"/>
    </location>
</feature>
<comment type="function">
    <text evidence="8">Component of the ERMES/MDM complex, which serves as a molecular tether to connect the endoplasmic reticulum (ER) and mitochondria. Components of this complex are involved in the control of mitochondrial shape and protein biogenesis, and function in nonvesicular lipid trafficking between the ER and mitochondria. The MDM12-MMM1 subcomplex functions in the major beta-barrel assembly pathway that is responsible for biogenesis of all outer membrane beta-barrel proteins, and acts in a late step after the SAM complex. The MDM10-MDM12-MMM1 subcomplex further acts in the TOM40-specific pathway after the action of the MDM12-MMM1 complex. Essential for establishing and maintaining the structure of mitochondria and maintenance of mtDNA nucleoids.</text>
</comment>
<feature type="region of interest" description="Disordered" evidence="9">
    <location>
        <begin position="273"/>
        <end position="293"/>
    </location>
</feature>
<dbReference type="GO" id="GO:0015914">
    <property type="term" value="P:phospholipid transport"/>
    <property type="evidence" value="ECO:0007669"/>
    <property type="project" value="TreeGrafter"/>
</dbReference>